<evidence type="ECO:0000313" key="2">
    <source>
        <dbReference type="Proteomes" id="UP000182882"/>
    </source>
</evidence>
<dbReference type="PANTHER" id="PTHR18895">
    <property type="entry name" value="HEMK METHYLTRANSFERASE"/>
    <property type="match status" value="1"/>
</dbReference>
<dbReference type="GO" id="GO:0003676">
    <property type="term" value="F:nucleic acid binding"/>
    <property type="evidence" value="ECO:0007669"/>
    <property type="project" value="InterPro"/>
</dbReference>
<evidence type="ECO:0000313" key="1">
    <source>
        <dbReference type="EMBL" id="SDT83961.1"/>
    </source>
</evidence>
<keyword evidence="1" id="KW-0489">Methyltransferase</keyword>
<dbReference type="SUPFAM" id="SSF53335">
    <property type="entry name" value="S-adenosyl-L-methionine-dependent methyltransferases"/>
    <property type="match status" value="1"/>
</dbReference>
<dbReference type="Gene3D" id="3.40.50.150">
    <property type="entry name" value="Vaccinia Virus protein VP39"/>
    <property type="match status" value="1"/>
</dbReference>
<dbReference type="CDD" id="cd02440">
    <property type="entry name" value="AdoMet_MTases"/>
    <property type="match status" value="1"/>
</dbReference>
<keyword evidence="2" id="KW-1185">Reference proteome</keyword>
<reference evidence="2" key="1">
    <citation type="submission" date="2016-10" db="EMBL/GenBank/DDBJ databases">
        <authorList>
            <person name="Varghese N."/>
            <person name="Submissions S."/>
        </authorList>
    </citation>
    <scope>NUCLEOTIDE SEQUENCE [LARGE SCALE GENOMIC DNA]</scope>
    <source>
        <strain evidence="2">Nm10</strain>
    </source>
</reference>
<dbReference type="InterPro" id="IPR050320">
    <property type="entry name" value="N5-glutamine_MTase"/>
</dbReference>
<dbReference type="GO" id="GO:0036009">
    <property type="term" value="F:protein-glutamine N-methyltransferase activity"/>
    <property type="evidence" value="ECO:0007669"/>
    <property type="project" value="TreeGrafter"/>
</dbReference>
<accession>A0A1H2DMJ5</accession>
<dbReference type="PROSITE" id="PS00092">
    <property type="entry name" value="N6_MTASE"/>
    <property type="match status" value="1"/>
</dbReference>
<name>A0A1H2DMJ5_9PROT</name>
<dbReference type="Proteomes" id="UP000182882">
    <property type="component" value="Unassembled WGS sequence"/>
</dbReference>
<organism evidence="1 2">
    <name type="scientific">Nitrosomonas ureae</name>
    <dbReference type="NCBI Taxonomy" id="44577"/>
    <lineage>
        <taxon>Bacteria</taxon>
        <taxon>Pseudomonadati</taxon>
        <taxon>Pseudomonadota</taxon>
        <taxon>Betaproteobacteria</taxon>
        <taxon>Nitrosomonadales</taxon>
        <taxon>Nitrosomonadaceae</taxon>
        <taxon>Nitrosomonas</taxon>
    </lineage>
</organism>
<dbReference type="GO" id="GO:0032259">
    <property type="term" value="P:methylation"/>
    <property type="evidence" value="ECO:0007669"/>
    <property type="project" value="UniProtKB-KW"/>
</dbReference>
<dbReference type="PANTHER" id="PTHR18895:SF74">
    <property type="entry name" value="MTRF1L RELEASE FACTOR GLUTAMINE METHYLTRANSFERASE"/>
    <property type="match status" value="1"/>
</dbReference>
<dbReference type="InterPro" id="IPR002052">
    <property type="entry name" value="DNA_methylase_N6_adenine_CS"/>
</dbReference>
<protein>
    <submittedName>
        <fullName evidence="1">Methylase of polypeptide chain release factors</fullName>
    </submittedName>
</protein>
<keyword evidence="1" id="KW-0808">Transferase</keyword>
<dbReference type="RefSeq" id="WP_062558317.1">
    <property type="nucleotide sequence ID" value="NZ_CP013341.1"/>
</dbReference>
<dbReference type="InterPro" id="IPR029063">
    <property type="entry name" value="SAM-dependent_MTases_sf"/>
</dbReference>
<dbReference type="KEGG" id="nur:ATY38_04895"/>
<dbReference type="EMBL" id="FNLN01000001">
    <property type="protein sequence ID" value="SDT83961.1"/>
    <property type="molecule type" value="Genomic_DNA"/>
</dbReference>
<proteinExistence type="predicted"/>
<dbReference type="Pfam" id="PF06325">
    <property type="entry name" value="PrmA"/>
    <property type="match status" value="1"/>
</dbReference>
<sequence>MNDDSIIRWQETDEEKSARWRSEKGLPAPKRVQVIDDRMPANSAYRLACEGTALLWRGDFQNARQLLHAMARRADKINPGKPKQLAASPAEAFHRHRLAQSQRARVLEKLLIPFNADHSIPLRRAPDVHAACLEVNDSNTEPYVASLRELLGLIGAHEWRKKGILIPALGAVIHPHYGVFAPIRNEYVQLIAHAPIPELLATESTVFDIGTGTGVLAAALALRGVRHIIATDQDARALNCARDNLTRLNVLNQVELVQTDLFPQGQAALIVCNPPWIPARPSSPLEHAIFDPDSRMLRGFLQGLNAHLLPGGEGWLILSDFAEHLGLRTREELLAAIDAAHLKVLGKSDVKPHHPRVSDTRDPLYTARNAELTSLWRLTTQ</sequence>
<gene>
    <name evidence="1" type="ORF">SAMN05216406_10164</name>
</gene>
<dbReference type="AlphaFoldDB" id="A0A1H2DMJ5"/>